<feature type="transmembrane region" description="Helical" evidence="13">
    <location>
        <begin position="308"/>
        <end position="329"/>
    </location>
</feature>
<evidence type="ECO:0000256" key="4">
    <source>
        <dbReference type="ARBA" id="ARBA00022448"/>
    </source>
</evidence>
<feature type="transmembrane region" description="Helical" evidence="13">
    <location>
        <begin position="350"/>
        <end position="372"/>
    </location>
</feature>
<evidence type="ECO:0000256" key="3">
    <source>
        <dbReference type="ARBA" id="ARBA00022426"/>
    </source>
</evidence>
<keyword evidence="7 13" id="KW-0812">Transmembrane</keyword>
<keyword evidence="12" id="KW-0170">Cobalt</keyword>
<evidence type="ECO:0000256" key="6">
    <source>
        <dbReference type="ARBA" id="ARBA00022596"/>
    </source>
</evidence>
<evidence type="ECO:0000256" key="8">
    <source>
        <dbReference type="ARBA" id="ARBA00022989"/>
    </source>
</evidence>
<accession>Q3SNI6</accession>
<feature type="transmembrane region" description="Helical" evidence="13">
    <location>
        <begin position="80"/>
        <end position="101"/>
    </location>
</feature>
<evidence type="ECO:0000256" key="1">
    <source>
        <dbReference type="ARBA" id="ARBA00002510"/>
    </source>
</evidence>
<evidence type="ECO:0000313" key="15">
    <source>
        <dbReference type="Proteomes" id="UP000002531"/>
    </source>
</evidence>
<evidence type="ECO:0000256" key="11">
    <source>
        <dbReference type="ARBA" id="ARBA00023136"/>
    </source>
</evidence>
<dbReference type="GO" id="GO:0032025">
    <property type="term" value="P:response to cobalt ion"/>
    <property type="evidence" value="ECO:0007669"/>
    <property type="project" value="TreeGrafter"/>
</dbReference>
<evidence type="ECO:0000256" key="5">
    <source>
        <dbReference type="ARBA" id="ARBA00022475"/>
    </source>
</evidence>
<feature type="transmembrane region" description="Helical" evidence="13">
    <location>
        <begin position="159"/>
        <end position="179"/>
    </location>
</feature>
<dbReference type="AlphaFoldDB" id="Q3SNI6"/>
<dbReference type="GO" id="GO:0046583">
    <property type="term" value="F:monoatomic cation efflux transmembrane transporter activity"/>
    <property type="evidence" value="ECO:0007669"/>
    <property type="project" value="TreeGrafter"/>
</dbReference>
<dbReference type="GO" id="GO:0015099">
    <property type="term" value="F:nickel cation transmembrane transporter activity"/>
    <property type="evidence" value="ECO:0007669"/>
    <property type="project" value="UniProtKB-UniRule"/>
</dbReference>
<proteinExistence type="inferred from homology"/>
<feature type="transmembrane region" description="Helical" evidence="13">
    <location>
        <begin position="274"/>
        <end position="296"/>
    </location>
</feature>
<dbReference type="PANTHER" id="PTHR40659:SF1">
    <property type="entry name" value="NICKEL_COBALT EFFLUX SYSTEM RCNA"/>
    <property type="match status" value="1"/>
</dbReference>
<evidence type="ECO:0000256" key="13">
    <source>
        <dbReference type="RuleBase" id="RU362101"/>
    </source>
</evidence>
<evidence type="ECO:0000256" key="9">
    <source>
        <dbReference type="ARBA" id="ARBA00023065"/>
    </source>
</evidence>
<feature type="transmembrane region" description="Helical" evidence="13">
    <location>
        <begin position="122"/>
        <end position="147"/>
    </location>
</feature>
<dbReference type="KEGG" id="nwi:Nwi_2905"/>
<dbReference type="Pfam" id="PF03824">
    <property type="entry name" value="NicO"/>
    <property type="match status" value="1"/>
</dbReference>
<dbReference type="InterPro" id="IPR011541">
    <property type="entry name" value="Ni/Co_transpt_high_affinity"/>
</dbReference>
<keyword evidence="6" id="KW-0533">Nickel</keyword>
<dbReference type="GO" id="GO:0006824">
    <property type="term" value="P:cobalt ion transport"/>
    <property type="evidence" value="ECO:0007669"/>
    <property type="project" value="UniProtKB-KW"/>
</dbReference>
<keyword evidence="11 13" id="KW-0472">Membrane</keyword>
<comment type="subcellular location">
    <subcellularLocation>
        <location evidence="2 13">Cell membrane</location>
        <topology evidence="2 13">Multi-pass membrane protein</topology>
    </subcellularLocation>
</comment>
<dbReference type="OrthoDB" id="9812956at2"/>
<dbReference type="Proteomes" id="UP000002531">
    <property type="component" value="Chromosome"/>
</dbReference>
<evidence type="ECO:0000256" key="2">
    <source>
        <dbReference type="ARBA" id="ARBA00004651"/>
    </source>
</evidence>
<dbReference type="STRING" id="323098.Nwi_2905"/>
<dbReference type="GO" id="GO:0005886">
    <property type="term" value="C:plasma membrane"/>
    <property type="evidence" value="ECO:0007669"/>
    <property type="project" value="UniProtKB-SubCell"/>
</dbReference>
<dbReference type="EMBL" id="CP000115">
    <property type="protein sequence ID" value="ABA06155.1"/>
    <property type="molecule type" value="Genomic_DNA"/>
</dbReference>
<keyword evidence="8 13" id="KW-1133">Transmembrane helix</keyword>
<comment type="function">
    <text evidence="1">Efflux system for nickel and cobalt.</text>
</comment>
<evidence type="ECO:0000256" key="10">
    <source>
        <dbReference type="ARBA" id="ARBA00023112"/>
    </source>
</evidence>
<evidence type="ECO:0000256" key="12">
    <source>
        <dbReference type="ARBA" id="ARBA00023285"/>
    </source>
</evidence>
<feature type="transmembrane region" description="Helical" evidence="13">
    <location>
        <begin position="12"/>
        <end position="33"/>
    </location>
</feature>
<dbReference type="PANTHER" id="PTHR40659">
    <property type="entry name" value="NICKEL/COBALT EFFLUX SYSTEM RCNA"/>
    <property type="match status" value="1"/>
</dbReference>
<dbReference type="InterPro" id="IPR051224">
    <property type="entry name" value="NiCoT_RcnA"/>
</dbReference>
<dbReference type="eggNOG" id="COG2215">
    <property type="taxonomic scope" value="Bacteria"/>
</dbReference>
<reference evidence="14 15" key="1">
    <citation type="journal article" date="2006" name="Appl. Environ. Microbiol.">
        <title>Genome sequence of the chemolithoautotrophic nitrite-oxidizing bacterium Nitrobacter winogradskyi Nb-255.</title>
        <authorList>
            <person name="Starkenburg S.R."/>
            <person name="Chain P.S."/>
            <person name="Sayavedra-Soto L.A."/>
            <person name="Hauser L."/>
            <person name="Land M.L."/>
            <person name="Larimer F.W."/>
            <person name="Malfatti S.A."/>
            <person name="Klotz M.G."/>
            <person name="Bottomley P.J."/>
            <person name="Arp D.J."/>
            <person name="Hickey W.J."/>
        </authorList>
    </citation>
    <scope>NUCLEOTIDE SEQUENCE [LARGE SCALE GENOMIC DNA]</scope>
    <source>
        <strain evidence="15">ATCC 25391 / DSM 10237 / CIP 104748 / NCIMB 11846 / Nb-255</strain>
    </source>
</reference>
<keyword evidence="4 13" id="KW-0813">Transport</keyword>
<keyword evidence="10" id="KW-0921">Nickel transport</keyword>
<keyword evidence="5" id="KW-1003">Cell membrane</keyword>
<comment type="similarity">
    <text evidence="13">Belongs to the NiCoT transporter (TC 2.A.52) family.</text>
</comment>
<dbReference type="RefSeq" id="WP_011316085.1">
    <property type="nucleotide sequence ID" value="NC_007406.1"/>
</dbReference>
<protein>
    <recommendedName>
        <fullName evidence="13">Nickel/cobalt efflux system</fullName>
    </recommendedName>
</protein>
<keyword evidence="9" id="KW-0406">Ion transport</keyword>
<sequence>MADGHGHQCPYAAKVAIFTCALLLVAGLMDAALAQSLSLGSRQPAAASSSAGFFGWIFSQQAAIYRSLSALVRASKTDGSAIWGLLGFSFLYGVFHAAGPGHGKAVISSYLVANNETWKRGVTLSFASAMLQAMVAIAIVAIGAIVLEVTAKAMGDTVRVIEIFSYGLVVLIGARLLWVKGRSFLRSCREIRRARSLGAAAVAAEHRVPDLSKPAVDCGCRHHDGQRHGHLRHDHSAHKDCDPACDHDHASGCGHAHGPEPEDLAGPGGWRRGFAAVLAVGARPCSGAIIILVFALSQDMFWTGIGSALMMGAGTAITIAAIATLAVCARNLAGRMTDARPGRGALVMKGIEVGAAAMVIVVGLFLLTGFMASEQLWMFNA</sequence>
<evidence type="ECO:0000256" key="7">
    <source>
        <dbReference type="ARBA" id="ARBA00022692"/>
    </source>
</evidence>
<keyword evidence="3" id="KW-0171">Cobalt transport</keyword>
<gene>
    <name evidence="14" type="ordered locus">Nwi_2905</name>
</gene>
<organism evidence="14 15">
    <name type="scientific">Nitrobacter winogradskyi (strain ATCC 25391 / DSM 10237 / CIP 104748 / NCIMB 11846 / Nb-255)</name>
    <dbReference type="NCBI Taxonomy" id="323098"/>
    <lineage>
        <taxon>Bacteria</taxon>
        <taxon>Pseudomonadati</taxon>
        <taxon>Pseudomonadota</taxon>
        <taxon>Alphaproteobacteria</taxon>
        <taxon>Hyphomicrobiales</taxon>
        <taxon>Nitrobacteraceae</taxon>
        <taxon>Nitrobacter</taxon>
    </lineage>
</organism>
<name>Q3SNI6_NITWN</name>
<dbReference type="HOGENOM" id="CLU_058605_0_2_5"/>
<dbReference type="GO" id="GO:0010045">
    <property type="term" value="P:response to nickel cation"/>
    <property type="evidence" value="ECO:0007669"/>
    <property type="project" value="TreeGrafter"/>
</dbReference>
<keyword evidence="15" id="KW-1185">Reference proteome</keyword>
<evidence type="ECO:0000313" key="14">
    <source>
        <dbReference type="EMBL" id="ABA06155.1"/>
    </source>
</evidence>